<feature type="transmembrane region" description="Helical" evidence="7">
    <location>
        <begin position="118"/>
        <end position="138"/>
    </location>
</feature>
<keyword evidence="6" id="KW-0813">Transport</keyword>
<feature type="transmembrane region" description="Helical" evidence="7">
    <location>
        <begin position="80"/>
        <end position="98"/>
    </location>
</feature>
<keyword evidence="3 7" id="KW-0812">Transmembrane</keyword>
<comment type="subcellular location">
    <subcellularLocation>
        <location evidence="1">Cell membrane</location>
        <topology evidence="1">Multi-pass membrane protein</topology>
    </subcellularLocation>
    <subcellularLocation>
        <location evidence="6">Membrane</location>
        <topology evidence="6">Multi-pass membrane protein</topology>
    </subcellularLocation>
</comment>
<proteinExistence type="inferred from homology"/>
<protein>
    <submittedName>
        <fullName evidence="9">MotA/TolQ/ExbB proton channel family protein</fullName>
    </submittedName>
</protein>
<keyword evidence="5 7" id="KW-0472">Membrane</keyword>
<evidence type="ECO:0000259" key="8">
    <source>
        <dbReference type="Pfam" id="PF01618"/>
    </source>
</evidence>
<feature type="transmembrane region" description="Helical" evidence="7">
    <location>
        <begin position="42"/>
        <end position="60"/>
    </location>
</feature>
<gene>
    <name evidence="9" type="ORF">PQO03_01475</name>
</gene>
<accession>A0ABY7VSD9</accession>
<evidence type="ECO:0000256" key="4">
    <source>
        <dbReference type="ARBA" id="ARBA00022989"/>
    </source>
</evidence>
<dbReference type="Proteomes" id="UP001214250">
    <property type="component" value="Chromosome 1"/>
</dbReference>
<evidence type="ECO:0000313" key="9">
    <source>
        <dbReference type="EMBL" id="WDE96637.1"/>
    </source>
</evidence>
<organism evidence="9 10">
    <name type="scientific">Lentisphaera profundi</name>
    <dbReference type="NCBI Taxonomy" id="1658616"/>
    <lineage>
        <taxon>Bacteria</taxon>
        <taxon>Pseudomonadati</taxon>
        <taxon>Lentisphaerota</taxon>
        <taxon>Lentisphaeria</taxon>
        <taxon>Lentisphaerales</taxon>
        <taxon>Lentisphaeraceae</taxon>
        <taxon>Lentisphaera</taxon>
    </lineage>
</organism>
<dbReference type="InterPro" id="IPR002898">
    <property type="entry name" value="MotA_ExbB_proton_chnl"/>
</dbReference>
<dbReference type="RefSeq" id="WP_274150702.1">
    <property type="nucleotide sequence ID" value="NZ_CP117811.1"/>
</dbReference>
<evidence type="ECO:0000313" key="10">
    <source>
        <dbReference type="Proteomes" id="UP001214250"/>
    </source>
</evidence>
<comment type="similarity">
    <text evidence="6">Belongs to the exbB/tolQ family.</text>
</comment>
<evidence type="ECO:0000256" key="7">
    <source>
        <dbReference type="SAM" id="Phobius"/>
    </source>
</evidence>
<dbReference type="EMBL" id="CP117811">
    <property type="protein sequence ID" value="WDE96637.1"/>
    <property type="molecule type" value="Genomic_DNA"/>
</dbReference>
<feature type="domain" description="MotA/TolQ/ExbB proton channel" evidence="8">
    <location>
        <begin position="72"/>
        <end position="140"/>
    </location>
</feature>
<keyword evidence="10" id="KW-1185">Reference proteome</keyword>
<evidence type="ECO:0000256" key="6">
    <source>
        <dbReference type="RuleBase" id="RU004057"/>
    </source>
</evidence>
<reference evidence="9 10" key="1">
    <citation type="submission" date="2023-02" db="EMBL/GenBank/DDBJ databases">
        <title>Genome sequence of Lentisphaera profundi SAORIC-696.</title>
        <authorList>
            <person name="Kim e."/>
            <person name="Cho J.-C."/>
            <person name="Choi A."/>
            <person name="Kang I."/>
        </authorList>
    </citation>
    <scope>NUCLEOTIDE SEQUENCE [LARGE SCALE GENOMIC DNA]</scope>
    <source>
        <strain evidence="9 10">SAORIC-696</strain>
    </source>
</reference>
<evidence type="ECO:0000256" key="1">
    <source>
        <dbReference type="ARBA" id="ARBA00004651"/>
    </source>
</evidence>
<evidence type="ECO:0000256" key="3">
    <source>
        <dbReference type="ARBA" id="ARBA00022692"/>
    </source>
</evidence>
<name>A0ABY7VSD9_9BACT</name>
<keyword evidence="4 7" id="KW-1133">Transmembrane helix</keyword>
<keyword evidence="6" id="KW-0653">Protein transport</keyword>
<dbReference type="Pfam" id="PF01618">
    <property type="entry name" value="MotA_ExbB"/>
    <property type="match status" value="1"/>
</dbReference>
<evidence type="ECO:0000256" key="2">
    <source>
        <dbReference type="ARBA" id="ARBA00022475"/>
    </source>
</evidence>
<keyword evidence="2" id="KW-1003">Cell membrane</keyword>
<sequence>MKTRDIILAFGFGAVACYMLDTQMLASFNPMMWLTTIAQKVGVTFYPLIILSMWSLYSAYSQETFSPTTQGYIATTAQRIGLLGTVIGLVTATMAIGTNLSSGAAGAVSGALPAVGEALLSTAMGFVIALQCDFIIYLKLEKGHELHI</sequence>
<evidence type="ECO:0000256" key="5">
    <source>
        <dbReference type="ARBA" id="ARBA00023136"/>
    </source>
</evidence>
<dbReference type="PROSITE" id="PS51257">
    <property type="entry name" value="PROKAR_LIPOPROTEIN"/>
    <property type="match status" value="1"/>
</dbReference>